<proteinExistence type="predicted"/>
<dbReference type="Proteomes" id="UP000054776">
    <property type="component" value="Unassembled WGS sequence"/>
</dbReference>
<organism evidence="2 3">
    <name type="scientific">Trichinella spiralis</name>
    <name type="common">Trichina worm</name>
    <dbReference type="NCBI Taxonomy" id="6334"/>
    <lineage>
        <taxon>Eukaryota</taxon>
        <taxon>Metazoa</taxon>
        <taxon>Ecdysozoa</taxon>
        <taxon>Nematoda</taxon>
        <taxon>Enoplea</taxon>
        <taxon>Dorylaimia</taxon>
        <taxon>Trichinellida</taxon>
        <taxon>Trichinellidae</taxon>
        <taxon>Trichinella</taxon>
    </lineage>
</organism>
<protein>
    <submittedName>
        <fullName evidence="2">Uncharacterized protein</fullName>
    </submittedName>
</protein>
<reference evidence="2 3" key="1">
    <citation type="submission" date="2015-01" db="EMBL/GenBank/DDBJ databases">
        <title>Evolution of Trichinella species and genotypes.</title>
        <authorList>
            <person name="Korhonen P.K."/>
            <person name="Edoardo P."/>
            <person name="Giuseppe L.R."/>
            <person name="Gasser R.B."/>
        </authorList>
    </citation>
    <scope>NUCLEOTIDE SEQUENCE [LARGE SCALE GENOMIC DNA]</scope>
    <source>
        <strain evidence="2">ISS3</strain>
    </source>
</reference>
<dbReference type="EMBL" id="JYDH01004802">
    <property type="protein sequence ID" value="KRY03830.1"/>
    <property type="molecule type" value="Genomic_DNA"/>
</dbReference>
<evidence type="ECO:0000313" key="3">
    <source>
        <dbReference type="Proteomes" id="UP000054776"/>
    </source>
</evidence>
<evidence type="ECO:0000313" key="2">
    <source>
        <dbReference type="EMBL" id="KRY03830.1"/>
    </source>
</evidence>
<feature type="non-terminal residue" evidence="2">
    <location>
        <position position="1"/>
    </location>
</feature>
<sequence length="40" mass="4069">LRATDSRPQSGPEDRCPHGSLKASASGAVVATLVPGLHQT</sequence>
<gene>
    <name evidence="2" type="ORF">T01_15111</name>
</gene>
<keyword evidence="3" id="KW-1185">Reference proteome</keyword>
<evidence type="ECO:0000256" key="1">
    <source>
        <dbReference type="SAM" id="MobiDB-lite"/>
    </source>
</evidence>
<dbReference type="AlphaFoldDB" id="A0A0V0YUH4"/>
<name>A0A0V0YUH4_TRISP</name>
<feature type="region of interest" description="Disordered" evidence="1">
    <location>
        <begin position="1"/>
        <end position="24"/>
    </location>
</feature>
<comment type="caution">
    <text evidence="2">The sequence shown here is derived from an EMBL/GenBank/DDBJ whole genome shotgun (WGS) entry which is preliminary data.</text>
</comment>
<dbReference type="InParanoid" id="A0A0V0YUH4"/>
<accession>A0A0V0YUH4</accession>